<dbReference type="InterPro" id="IPR058653">
    <property type="entry name" value="NfeD2_TM"/>
</dbReference>
<proteinExistence type="predicted"/>
<feature type="transmembrane region" description="Helical" evidence="1">
    <location>
        <begin position="41"/>
        <end position="62"/>
    </location>
</feature>
<gene>
    <name evidence="3" type="primary">yuaF</name>
    <name evidence="3" type="ORF">J27TS8_00980</name>
</gene>
<dbReference type="Gene3D" id="2.40.50.140">
    <property type="entry name" value="Nucleic acid-binding proteins"/>
    <property type="match status" value="1"/>
</dbReference>
<dbReference type="InterPro" id="IPR012340">
    <property type="entry name" value="NA-bd_OB-fold"/>
</dbReference>
<keyword evidence="1" id="KW-0812">Transmembrane</keyword>
<dbReference type="Pfam" id="PF25842">
    <property type="entry name" value="NfeD_TM"/>
    <property type="match status" value="1"/>
</dbReference>
<name>A0A919WDU6_9BACI</name>
<keyword evidence="1" id="KW-0472">Membrane</keyword>
<feature type="domain" description="Membrane protein NfeD2 N-terminal transmembrane" evidence="2">
    <location>
        <begin position="1"/>
        <end position="101"/>
    </location>
</feature>
<dbReference type="RefSeq" id="WP_137744300.1">
    <property type="nucleotide sequence ID" value="NZ_BORC01000001.1"/>
</dbReference>
<evidence type="ECO:0000256" key="1">
    <source>
        <dbReference type="SAM" id="Phobius"/>
    </source>
</evidence>
<sequence>MELFGTSIQSVYLITLIIAGALTLLYILFSDLLEGLTELIPFINPALILAFITFFSASGYLFELLTSLNSIIVIIISILIALLLDTLLNIFVLIPLSSAEESLVYSTNSLRGRIGKVIIPIPEDGFGEVMLKNASGTVAKSAVSFKGESIEEGQHVLVIEVKNGVLHVVPHETQEDFSF</sequence>
<feature type="transmembrane region" description="Helical" evidence="1">
    <location>
        <begin position="12"/>
        <end position="29"/>
    </location>
</feature>
<evidence type="ECO:0000259" key="2">
    <source>
        <dbReference type="Pfam" id="PF25842"/>
    </source>
</evidence>
<keyword evidence="1" id="KW-1133">Transmembrane helix</keyword>
<reference evidence="3" key="1">
    <citation type="submission" date="2021-03" db="EMBL/GenBank/DDBJ databases">
        <title>Antimicrobial resistance genes in bacteria isolated from Japanese honey, and their potential for conferring macrolide and lincosamide resistance in the American foulbrood pathogen Paenibacillus larvae.</title>
        <authorList>
            <person name="Okamoto M."/>
            <person name="Kumagai M."/>
            <person name="Kanamori H."/>
            <person name="Takamatsu D."/>
        </authorList>
    </citation>
    <scope>NUCLEOTIDE SEQUENCE</scope>
    <source>
        <strain evidence="3">J27TS8</strain>
    </source>
</reference>
<protein>
    <submittedName>
        <fullName evidence="3">Membrane protein YuaF</fullName>
    </submittedName>
</protein>
<comment type="caution">
    <text evidence="3">The sequence shown here is derived from an EMBL/GenBank/DDBJ whole genome shotgun (WGS) entry which is preliminary data.</text>
</comment>
<evidence type="ECO:0000313" key="4">
    <source>
        <dbReference type="Proteomes" id="UP000682111"/>
    </source>
</evidence>
<dbReference type="EMBL" id="BORC01000001">
    <property type="protein sequence ID" value="GIN60105.1"/>
    <property type="molecule type" value="Genomic_DNA"/>
</dbReference>
<dbReference type="AlphaFoldDB" id="A0A919WDU6"/>
<organism evidence="3 4">
    <name type="scientific">Robertmurraya siralis</name>
    <dbReference type="NCBI Taxonomy" id="77777"/>
    <lineage>
        <taxon>Bacteria</taxon>
        <taxon>Bacillati</taxon>
        <taxon>Bacillota</taxon>
        <taxon>Bacilli</taxon>
        <taxon>Bacillales</taxon>
        <taxon>Bacillaceae</taxon>
        <taxon>Robertmurraya</taxon>
    </lineage>
</organism>
<keyword evidence="4" id="KW-1185">Reference proteome</keyword>
<dbReference type="Proteomes" id="UP000682111">
    <property type="component" value="Unassembled WGS sequence"/>
</dbReference>
<accession>A0A919WDU6</accession>
<feature type="transmembrane region" description="Helical" evidence="1">
    <location>
        <begin position="68"/>
        <end position="94"/>
    </location>
</feature>
<evidence type="ECO:0000313" key="3">
    <source>
        <dbReference type="EMBL" id="GIN60105.1"/>
    </source>
</evidence>
<dbReference type="OrthoDB" id="1683445at2"/>